<organism evidence="2 3">
    <name type="scientific">Aliikangiella marina</name>
    <dbReference type="NCBI Taxonomy" id="1712262"/>
    <lineage>
        <taxon>Bacteria</taxon>
        <taxon>Pseudomonadati</taxon>
        <taxon>Pseudomonadota</taxon>
        <taxon>Gammaproteobacteria</taxon>
        <taxon>Oceanospirillales</taxon>
        <taxon>Pleioneaceae</taxon>
        <taxon>Aliikangiella</taxon>
    </lineage>
</organism>
<feature type="transmembrane region" description="Helical" evidence="1">
    <location>
        <begin position="88"/>
        <end position="109"/>
    </location>
</feature>
<reference evidence="2 3" key="1">
    <citation type="submission" date="2019-06" db="EMBL/GenBank/DDBJ databases">
        <title>Draft genome of Aliikangiella marina GYP-15.</title>
        <authorList>
            <person name="Wang G."/>
        </authorList>
    </citation>
    <scope>NUCLEOTIDE SEQUENCE [LARGE SCALE GENOMIC DNA]</scope>
    <source>
        <strain evidence="2 3">GYP-15</strain>
    </source>
</reference>
<dbReference type="AlphaFoldDB" id="A0A545T2K9"/>
<evidence type="ECO:0000256" key="1">
    <source>
        <dbReference type="SAM" id="Phobius"/>
    </source>
</evidence>
<keyword evidence="1" id="KW-0812">Transmembrane</keyword>
<feature type="transmembrane region" description="Helical" evidence="1">
    <location>
        <begin position="57"/>
        <end position="82"/>
    </location>
</feature>
<accession>A0A545T2K9</accession>
<dbReference type="RefSeq" id="WP_142943847.1">
    <property type="nucleotide sequence ID" value="NZ_VIKR01000006.1"/>
</dbReference>
<feature type="transmembrane region" description="Helical" evidence="1">
    <location>
        <begin position="32"/>
        <end position="50"/>
    </location>
</feature>
<dbReference type="EMBL" id="VIKR01000006">
    <property type="protein sequence ID" value="TQV71448.1"/>
    <property type="molecule type" value="Genomic_DNA"/>
</dbReference>
<proteinExistence type="predicted"/>
<sequence length="122" mass="13360">MNKILVFGLSVFIMLFPLGVSAAEKSNMIVLISIPIALVTFIVCISLALMAKKKEMLIAIGFLNLPNWLFCLKTLLVGLAAGATDNQVIFITMACVIFVSSIIPFWVLIRRKGLLEETNTEG</sequence>
<name>A0A545T2K9_9GAMM</name>
<comment type="caution">
    <text evidence="2">The sequence shown here is derived from an EMBL/GenBank/DDBJ whole genome shotgun (WGS) entry which is preliminary data.</text>
</comment>
<evidence type="ECO:0000313" key="3">
    <source>
        <dbReference type="Proteomes" id="UP000317839"/>
    </source>
</evidence>
<evidence type="ECO:0000313" key="2">
    <source>
        <dbReference type="EMBL" id="TQV71448.1"/>
    </source>
</evidence>
<protein>
    <submittedName>
        <fullName evidence="2">Uncharacterized protein</fullName>
    </submittedName>
</protein>
<keyword evidence="3" id="KW-1185">Reference proteome</keyword>
<keyword evidence="1" id="KW-1133">Transmembrane helix</keyword>
<gene>
    <name evidence="2" type="ORF">FLL45_20040</name>
</gene>
<dbReference type="Proteomes" id="UP000317839">
    <property type="component" value="Unassembled WGS sequence"/>
</dbReference>
<keyword evidence="1" id="KW-0472">Membrane</keyword>